<reference evidence="2 3" key="1">
    <citation type="submission" date="2014-06" db="EMBL/GenBank/DDBJ databases">
        <authorList>
            <consortium name="DOE Joint Genome Institute"/>
            <person name="Kuo A."/>
            <person name="Kohler A."/>
            <person name="Nagy L.G."/>
            <person name="Floudas D."/>
            <person name="Copeland A."/>
            <person name="Barry K.W."/>
            <person name="Cichocki N."/>
            <person name="Veneault-Fourrey C."/>
            <person name="LaButti K."/>
            <person name="Lindquist E.A."/>
            <person name="Lipzen A."/>
            <person name="Lundell T."/>
            <person name="Morin E."/>
            <person name="Murat C."/>
            <person name="Sun H."/>
            <person name="Tunlid A."/>
            <person name="Henrissat B."/>
            <person name="Grigoriev I.V."/>
            <person name="Hibbett D.S."/>
            <person name="Martin F."/>
            <person name="Nordberg H.P."/>
            <person name="Cantor M.N."/>
            <person name="Hua S.X."/>
        </authorList>
    </citation>
    <scope>NUCLEOTIDE SEQUENCE [LARGE SCALE GENOMIC DNA]</scope>
    <source>
        <strain evidence="2 3">ATCC 200175</strain>
    </source>
</reference>
<dbReference type="AlphaFoldDB" id="A0A0C9STR3"/>
<gene>
    <name evidence="2" type="ORF">PAXINDRAFT_55328</name>
</gene>
<dbReference type="SUPFAM" id="SSF53098">
    <property type="entry name" value="Ribonuclease H-like"/>
    <property type="match status" value="1"/>
</dbReference>
<name>A0A0C9STR3_PAXIN</name>
<feature type="non-terminal residue" evidence="2">
    <location>
        <position position="55"/>
    </location>
</feature>
<evidence type="ECO:0000313" key="3">
    <source>
        <dbReference type="Proteomes" id="UP000053647"/>
    </source>
</evidence>
<dbReference type="HOGENOM" id="CLU_009123_15_3_1"/>
<protein>
    <recommendedName>
        <fullName evidence="1">HAT C-terminal dimerisation domain-containing protein</fullName>
    </recommendedName>
</protein>
<dbReference type="InterPro" id="IPR008906">
    <property type="entry name" value="HATC_C_dom"/>
</dbReference>
<dbReference type="EMBL" id="KN819366">
    <property type="protein sequence ID" value="KIJ12259.1"/>
    <property type="molecule type" value="Genomic_DNA"/>
</dbReference>
<accession>A0A0C9STR3</accession>
<dbReference type="Pfam" id="PF05699">
    <property type="entry name" value="Dimer_Tnp_hAT"/>
    <property type="match status" value="1"/>
</dbReference>
<evidence type="ECO:0000313" key="2">
    <source>
        <dbReference type="EMBL" id="KIJ12259.1"/>
    </source>
</evidence>
<proteinExistence type="predicted"/>
<reference evidence="3" key="2">
    <citation type="submission" date="2015-01" db="EMBL/GenBank/DDBJ databases">
        <title>Evolutionary Origins and Diversification of the Mycorrhizal Mutualists.</title>
        <authorList>
            <consortium name="DOE Joint Genome Institute"/>
            <consortium name="Mycorrhizal Genomics Consortium"/>
            <person name="Kohler A."/>
            <person name="Kuo A."/>
            <person name="Nagy L.G."/>
            <person name="Floudas D."/>
            <person name="Copeland A."/>
            <person name="Barry K.W."/>
            <person name="Cichocki N."/>
            <person name="Veneault-Fourrey C."/>
            <person name="LaButti K."/>
            <person name="Lindquist E.A."/>
            <person name="Lipzen A."/>
            <person name="Lundell T."/>
            <person name="Morin E."/>
            <person name="Murat C."/>
            <person name="Riley R."/>
            <person name="Ohm R."/>
            <person name="Sun H."/>
            <person name="Tunlid A."/>
            <person name="Henrissat B."/>
            <person name="Grigoriev I.V."/>
            <person name="Hibbett D.S."/>
            <person name="Martin F."/>
        </authorList>
    </citation>
    <scope>NUCLEOTIDE SEQUENCE [LARGE SCALE GENOMIC DNA]</scope>
    <source>
        <strain evidence="3">ATCC 200175</strain>
    </source>
</reference>
<organism evidence="2 3">
    <name type="scientific">Paxillus involutus ATCC 200175</name>
    <dbReference type="NCBI Taxonomy" id="664439"/>
    <lineage>
        <taxon>Eukaryota</taxon>
        <taxon>Fungi</taxon>
        <taxon>Dikarya</taxon>
        <taxon>Basidiomycota</taxon>
        <taxon>Agaricomycotina</taxon>
        <taxon>Agaricomycetes</taxon>
        <taxon>Agaricomycetidae</taxon>
        <taxon>Boletales</taxon>
        <taxon>Paxilineae</taxon>
        <taxon>Paxillaceae</taxon>
        <taxon>Paxillus</taxon>
    </lineage>
</organism>
<dbReference type="OrthoDB" id="2692378at2759"/>
<dbReference type="InterPro" id="IPR012337">
    <property type="entry name" value="RNaseH-like_sf"/>
</dbReference>
<keyword evidence="3" id="KW-1185">Reference proteome</keyword>
<dbReference type="GO" id="GO:0046983">
    <property type="term" value="F:protein dimerization activity"/>
    <property type="evidence" value="ECO:0007669"/>
    <property type="project" value="InterPro"/>
</dbReference>
<dbReference type="Proteomes" id="UP000053647">
    <property type="component" value="Unassembled WGS sequence"/>
</dbReference>
<feature type="domain" description="HAT C-terminal dimerisation" evidence="1">
    <location>
        <begin position="1"/>
        <end position="54"/>
    </location>
</feature>
<evidence type="ECO:0000259" key="1">
    <source>
        <dbReference type="Pfam" id="PF05699"/>
    </source>
</evidence>
<sequence length="55" mass="6028">NAQLYPVWASLARDYLSIMASSVSSERAFSAAAQTITKCRNLLKGDIVEAIQVLR</sequence>
<feature type="non-terminal residue" evidence="2">
    <location>
        <position position="1"/>
    </location>
</feature>